<dbReference type="RefSeq" id="WP_007348021.1">
    <property type="nucleotide sequence ID" value="NZ_CALY02000084.1"/>
</dbReference>
<dbReference type="AlphaFoldDB" id="J1JDJ8"/>
<dbReference type="HOGENOM" id="CLU_3180623_0_0_5"/>
<protein>
    <recommendedName>
        <fullName evidence="3">HTH cro/C1-type domain-containing protein</fullName>
    </recommendedName>
</protein>
<evidence type="ECO:0000313" key="1">
    <source>
        <dbReference type="EMBL" id="EJF82522.1"/>
    </source>
</evidence>
<dbReference type="PATRIC" id="fig|1094556.3.peg.1946"/>
<organism evidence="1 2">
    <name type="scientific">Bartonella rattimassiliensis 15908</name>
    <dbReference type="NCBI Taxonomy" id="1094556"/>
    <lineage>
        <taxon>Bacteria</taxon>
        <taxon>Pseudomonadati</taxon>
        <taxon>Pseudomonadota</taxon>
        <taxon>Alphaproteobacteria</taxon>
        <taxon>Hyphomicrobiales</taxon>
        <taxon>Bartonellaceae</taxon>
        <taxon>Bartonella</taxon>
    </lineage>
</organism>
<dbReference type="Proteomes" id="UP000001077">
    <property type="component" value="Unassembled WGS sequence"/>
</dbReference>
<sequence length="46" mass="5110">MGAATSGVGMRFVRDLERGKESFQVEKTMHVLAMLGLDITIENEKL</sequence>
<proteinExistence type="predicted"/>
<reference evidence="1 2" key="1">
    <citation type="submission" date="2012-03" db="EMBL/GenBank/DDBJ databases">
        <title>The Genome Sequence of Bartonella rattimassiliensis 15908.</title>
        <authorList>
            <consortium name="The Broad Institute Genome Sequencing Platform"/>
            <consortium name="The Broad Institute Genome Sequencing Center for Infectious Disease"/>
            <person name="Feldgarden M."/>
            <person name="Kirby J."/>
            <person name="Kosoy M."/>
            <person name="Birtles R."/>
            <person name="Probert W.S."/>
            <person name="Chiaraviglio L."/>
            <person name="Young S.K."/>
            <person name="Zeng Q."/>
            <person name="Gargeya S."/>
            <person name="Fitzgerald M."/>
            <person name="Haas B."/>
            <person name="Abouelleil A."/>
            <person name="Alvarado L."/>
            <person name="Arachchi H.M."/>
            <person name="Berlin A."/>
            <person name="Chapman S.B."/>
            <person name="Gearin G."/>
            <person name="Goldberg J."/>
            <person name="Griggs A."/>
            <person name="Gujja S."/>
            <person name="Hansen M."/>
            <person name="Heiman D."/>
            <person name="Howarth C."/>
            <person name="Larimer J."/>
            <person name="Lui A."/>
            <person name="MacDonald P.J.P."/>
            <person name="McCowen C."/>
            <person name="Montmayeur A."/>
            <person name="Murphy C."/>
            <person name="Neiman D."/>
            <person name="Pearson M."/>
            <person name="Priest M."/>
            <person name="Roberts A."/>
            <person name="Saif S."/>
            <person name="Shea T."/>
            <person name="Sisk P."/>
            <person name="Stolte C."/>
            <person name="Sykes S."/>
            <person name="Wortman J."/>
            <person name="Nusbaum C."/>
            <person name="Birren B."/>
        </authorList>
    </citation>
    <scope>NUCLEOTIDE SEQUENCE [LARGE SCALE GENOMIC DNA]</scope>
    <source>
        <strain evidence="1 2">15908</strain>
    </source>
</reference>
<comment type="caution">
    <text evidence="1">The sequence shown here is derived from an EMBL/GenBank/DDBJ whole genome shotgun (WGS) entry which is preliminary data.</text>
</comment>
<evidence type="ECO:0000313" key="2">
    <source>
        <dbReference type="Proteomes" id="UP000001077"/>
    </source>
</evidence>
<gene>
    <name evidence="1" type="ORF">MCY_01731</name>
</gene>
<accession>J1JDJ8</accession>
<evidence type="ECO:0008006" key="3">
    <source>
        <dbReference type="Google" id="ProtNLM"/>
    </source>
</evidence>
<keyword evidence="2" id="KW-1185">Reference proteome</keyword>
<name>J1JDJ8_9HYPH</name>
<dbReference type="EMBL" id="AILY01000062">
    <property type="protein sequence ID" value="EJF82522.1"/>
    <property type="molecule type" value="Genomic_DNA"/>
</dbReference>